<dbReference type="EMBL" id="MU254201">
    <property type="protein sequence ID" value="KAG9241516.1"/>
    <property type="molecule type" value="Genomic_DNA"/>
</dbReference>
<evidence type="ECO:0000313" key="2">
    <source>
        <dbReference type="EMBL" id="KAG9241516.1"/>
    </source>
</evidence>
<gene>
    <name evidence="2" type="ORF">BJ878DRAFT_570097</name>
</gene>
<keyword evidence="3" id="KW-1185">Reference proteome</keyword>
<name>A0A9P8CDP7_9HELO</name>
<reference evidence="2" key="1">
    <citation type="journal article" date="2021" name="IMA Fungus">
        <title>Genomic characterization of three marine fungi, including Emericellopsis atlantica sp. nov. with signatures of a generalist lifestyle and marine biomass degradation.</title>
        <authorList>
            <person name="Hagestad O.C."/>
            <person name="Hou L."/>
            <person name="Andersen J.H."/>
            <person name="Hansen E.H."/>
            <person name="Altermark B."/>
            <person name="Li C."/>
            <person name="Kuhnert E."/>
            <person name="Cox R.J."/>
            <person name="Crous P.W."/>
            <person name="Spatafora J.W."/>
            <person name="Lail K."/>
            <person name="Amirebrahimi M."/>
            <person name="Lipzen A."/>
            <person name="Pangilinan J."/>
            <person name="Andreopoulos W."/>
            <person name="Hayes R.D."/>
            <person name="Ng V."/>
            <person name="Grigoriev I.V."/>
            <person name="Jackson S.A."/>
            <person name="Sutton T.D.S."/>
            <person name="Dobson A.D.W."/>
            <person name="Rama T."/>
        </authorList>
    </citation>
    <scope>NUCLEOTIDE SEQUENCE</scope>
    <source>
        <strain evidence="2">TRa3180A</strain>
    </source>
</reference>
<comment type="caution">
    <text evidence="2">The sequence shown here is derived from an EMBL/GenBank/DDBJ whole genome shotgun (WGS) entry which is preliminary data.</text>
</comment>
<sequence>MASDSSRKLFTGSIRPPNPKPVLGTRSYTQKRISKNDISIVESDAKIGKKRRMEFSSQAVPMPFLDPSIMLRRLQAEHKRKAEQDRKIK</sequence>
<dbReference type="Proteomes" id="UP000887226">
    <property type="component" value="Unassembled WGS sequence"/>
</dbReference>
<dbReference type="AlphaFoldDB" id="A0A9P8CDP7"/>
<feature type="region of interest" description="Disordered" evidence="1">
    <location>
        <begin position="1"/>
        <end position="25"/>
    </location>
</feature>
<protein>
    <submittedName>
        <fullName evidence="2">Uncharacterized protein</fullName>
    </submittedName>
</protein>
<organism evidence="2 3">
    <name type="scientific">Calycina marina</name>
    <dbReference type="NCBI Taxonomy" id="1763456"/>
    <lineage>
        <taxon>Eukaryota</taxon>
        <taxon>Fungi</taxon>
        <taxon>Dikarya</taxon>
        <taxon>Ascomycota</taxon>
        <taxon>Pezizomycotina</taxon>
        <taxon>Leotiomycetes</taxon>
        <taxon>Helotiales</taxon>
        <taxon>Pezizellaceae</taxon>
        <taxon>Calycina</taxon>
    </lineage>
</organism>
<evidence type="ECO:0000256" key="1">
    <source>
        <dbReference type="SAM" id="MobiDB-lite"/>
    </source>
</evidence>
<proteinExistence type="predicted"/>
<accession>A0A9P8CDP7</accession>
<evidence type="ECO:0000313" key="3">
    <source>
        <dbReference type="Proteomes" id="UP000887226"/>
    </source>
</evidence>
<dbReference type="OrthoDB" id="3513895at2759"/>